<dbReference type="InterPro" id="IPR011032">
    <property type="entry name" value="GroES-like_sf"/>
</dbReference>
<evidence type="ECO:0000259" key="3">
    <source>
        <dbReference type="Pfam" id="PF08240"/>
    </source>
</evidence>
<protein>
    <recommendedName>
        <fullName evidence="7">Enoyl reductase (ER) domain-containing protein</fullName>
    </recommendedName>
</protein>
<dbReference type="PANTHER" id="PTHR43377:SF1">
    <property type="entry name" value="BILIVERDIN REDUCTASE A"/>
    <property type="match status" value="1"/>
</dbReference>
<dbReference type="InterPro" id="IPR051450">
    <property type="entry name" value="Gfo/Idh/MocA_Oxidoreductases"/>
</dbReference>
<dbReference type="InterPro" id="IPR055170">
    <property type="entry name" value="GFO_IDH_MocA-like_dom"/>
</dbReference>
<dbReference type="Gene3D" id="3.40.50.720">
    <property type="entry name" value="NAD(P)-binding Rossmann-like Domain"/>
    <property type="match status" value="2"/>
</dbReference>
<dbReference type="Pfam" id="PF08240">
    <property type="entry name" value="ADH_N"/>
    <property type="match status" value="1"/>
</dbReference>
<name>A0A0S7YCW9_UNCT6</name>
<dbReference type="InterPro" id="IPR013154">
    <property type="entry name" value="ADH-like_N"/>
</dbReference>
<sequence length="725" mass="80806">MKQIIQNYKTGKLSVEDVPQPIVRSDGVLVKNAFSLISTGTERANIELARKSLFGKTRSRPQDVQKVLQLAKKQGFLSAYKTAMTRLEQPMSLGYSSSGIIIEVGKGVSGFKIGDRVACAGAGYASHAEVIFVPKNLCAVIPHHVPFDWAAFTTLGAIAMQGIRQADVKVGENVAVIGLGLLGQLTVQILRASGCRVIAIDLDPLKVKLAKKCGADVSIVRKQNVKEIIYKFTDGYGVDAVIITAATSSNDPFLLAPEIARDRSKIVLVGVAKLDFPRELYYRKELSIILSRSYGPGRYDTRYEEEGLDYPVGYVRWTEKRNMQAILNLMAEKKLNIEPLISHRFTIEGAQRAYDLILGRKKENFLGVLFEYDTRKKHTTKISITEEKTVISHPSSVINIGFIGVGNFAQHYLLPNIKKAKVHAVGVADVNGAHAKIVAKKYGFKYCTSDYRELLKDKNINTIFIATRHNLHAQLIIESLNAGKHVYCEKPLCLNEKELKQIIKVYNTLSTKRHTPLFMIGFNRRFAPLTVQAKQFMGNKIGPYLVHYRINAGVLPVDHWLLDLKQGGGRVVGEVCHFIDFIRYFAQAQLISIYAECLVGNSDSIIVTLKYGDGSVGSLSYFSTGDKDFEKERIEIFGDEKVCIINDFKEILLSSGGRQIRKRIGQDKGYKIEINAFFSAIKNDSTPVIPFSTIVETTRATFAINESLKKRDIVRILKSSIGRNV</sequence>
<feature type="domain" description="Alcohol dehydrogenase-like C-terminal" evidence="1">
    <location>
        <begin position="182"/>
        <end position="299"/>
    </location>
</feature>
<evidence type="ECO:0000313" key="6">
    <source>
        <dbReference type="Proteomes" id="UP000051012"/>
    </source>
</evidence>
<dbReference type="PANTHER" id="PTHR43377">
    <property type="entry name" value="BILIVERDIN REDUCTASE A"/>
    <property type="match status" value="1"/>
</dbReference>
<proteinExistence type="predicted"/>
<feature type="domain" description="GFO/IDH/MocA-like oxidoreductase" evidence="4">
    <location>
        <begin position="546"/>
        <end position="640"/>
    </location>
</feature>
<evidence type="ECO:0000259" key="2">
    <source>
        <dbReference type="Pfam" id="PF01408"/>
    </source>
</evidence>
<dbReference type="CDD" id="cd08255">
    <property type="entry name" value="2-desacetyl-2-hydroxyethyl_bacteriochlorophyllide_like"/>
    <property type="match status" value="1"/>
</dbReference>
<evidence type="ECO:0008006" key="7">
    <source>
        <dbReference type="Google" id="ProtNLM"/>
    </source>
</evidence>
<dbReference type="Gene3D" id="3.90.180.10">
    <property type="entry name" value="Medium-chain alcohol dehydrogenases, catalytic domain"/>
    <property type="match status" value="2"/>
</dbReference>
<organism evidence="5 6">
    <name type="scientific">candidate division TA06 bacterium DG_78</name>
    <dbReference type="NCBI Taxonomy" id="1703772"/>
    <lineage>
        <taxon>Bacteria</taxon>
        <taxon>Bacteria division TA06</taxon>
    </lineage>
</organism>
<reference evidence="5 6" key="1">
    <citation type="journal article" date="2015" name="Microbiome">
        <title>Genomic resolution of linkages in carbon, nitrogen, and sulfur cycling among widespread estuary sediment bacteria.</title>
        <authorList>
            <person name="Baker B.J."/>
            <person name="Lazar C.S."/>
            <person name="Teske A.P."/>
            <person name="Dick G.J."/>
        </authorList>
    </citation>
    <scope>NUCLEOTIDE SEQUENCE [LARGE SCALE GENOMIC DNA]</scope>
    <source>
        <strain evidence="5">DG_78</strain>
    </source>
</reference>
<evidence type="ECO:0000259" key="1">
    <source>
        <dbReference type="Pfam" id="PF00107"/>
    </source>
</evidence>
<dbReference type="InterPro" id="IPR036291">
    <property type="entry name" value="NAD(P)-bd_dom_sf"/>
</dbReference>
<dbReference type="SUPFAM" id="SSF51735">
    <property type="entry name" value="NAD(P)-binding Rossmann-fold domains"/>
    <property type="match status" value="2"/>
</dbReference>
<dbReference type="PATRIC" id="fig|1703772.3.peg.1784"/>
<feature type="domain" description="Gfo/Idh/MocA-like oxidoreductase N-terminal" evidence="2">
    <location>
        <begin position="398"/>
        <end position="506"/>
    </location>
</feature>
<dbReference type="Gene3D" id="3.30.360.10">
    <property type="entry name" value="Dihydrodipicolinate Reductase, domain 2"/>
    <property type="match status" value="1"/>
</dbReference>
<dbReference type="SUPFAM" id="SSF55347">
    <property type="entry name" value="Glyceraldehyde-3-phosphate dehydrogenase-like, C-terminal domain"/>
    <property type="match status" value="1"/>
</dbReference>
<dbReference type="GO" id="GO:0000166">
    <property type="term" value="F:nucleotide binding"/>
    <property type="evidence" value="ECO:0007669"/>
    <property type="project" value="InterPro"/>
</dbReference>
<feature type="domain" description="Alcohol dehydrogenase-like N-terminal" evidence="3">
    <location>
        <begin position="80"/>
        <end position="142"/>
    </location>
</feature>
<evidence type="ECO:0000259" key="4">
    <source>
        <dbReference type="Pfam" id="PF22725"/>
    </source>
</evidence>
<dbReference type="Pfam" id="PF00107">
    <property type="entry name" value="ADH_zinc_N"/>
    <property type="match status" value="1"/>
</dbReference>
<dbReference type="AlphaFoldDB" id="A0A0S7YCW9"/>
<dbReference type="Pfam" id="PF01408">
    <property type="entry name" value="GFO_IDH_MocA"/>
    <property type="match status" value="1"/>
</dbReference>
<dbReference type="EMBL" id="LJNI01000065">
    <property type="protein sequence ID" value="KPJ72625.1"/>
    <property type="molecule type" value="Genomic_DNA"/>
</dbReference>
<dbReference type="Pfam" id="PF22725">
    <property type="entry name" value="GFO_IDH_MocA_C3"/>
    <property type="match status" value="1"/>
</dbReference>
<dbReference type="SUPFAM" id="SSF50129">
    <property type="entry name" value="GroES-like"/>
    <property type="match status" value="1"/>
</dbReference>
<evidence type="ECO:0000313" key="5">
    <source>
        <dbReference type="EMBL" id="KPJ72625.1"/>
    </source>
</evidence>
<gene>
    <name evidence="5" type="ORF">AMJ52_05735</name>
</gene>
<accession>A0A0S7YCW9</accession>
<dbReference type="Proteomes" id="UP000051012">
    <property type="component" value="Unassembled WGS sequence"/>
</dbReference>
<dbReference type="InterPro" id="IPR013149">
    <property type="entry name" value="ADH-like_C"/>
</dbReference>
<dbReference type="InterPro" id="IPR000683">
    <property type="entry name" value="Gfo/Idh/MocA-like_OxRdtase_N"/>
</dbReference>
<comment type="caution">
    <text evidence="5">The sequence shown here is derived from an EMBL/GenBank/DDBJ whole genome shotgun (WGS) entry which is preliminary data.</text>
</comment>